<accession>A0A0F9ASI0</accession>
<organism evidence="1">
    <name type="scientific">marine sediment metagenome</name>
    <dbReference type="NCBI Taxonomy" id="412755"/>
    <lineage>
        <taxon>unclassified sequences</taxon>
        <taxon>metagenomes</taxon>
        <taxon>ecological metagenomes</taxon>
    </lineage>
</organism>
<evidence type="ECO:0000313" key="1">
    <source>
        <dbReference type="EMBL" id="KKK81379.1"/>
    </source>
</evidence>
<dbReference type="EMBL" id="LAZR01053153">
    <property type="protein sequence ID" value="KKK81379.1"/>
    <property type="molecule type" value="Genomic_DNA"/>
</dbReference>
<proteinExistence type="predicted"/>
<sequence length="57" mass="6826">MKKILYDLKKVLNKIEKLDDPTASFDYRDRVGEVHYFIEESILEIEELIEQQGEDHT</sequence>
<comment type="caution">
    <text evidence="1">The sequence shown here is derived from an EMBL/GenBank/DDBJ whole genome shotgun (WGS) entry which is preliminary data.</text>
</comment>
<protein>
    <submittedName>
        <fullName evidence="1">Uncharacterized protein</fullName>
    </submittedName>
</protein>
<dbReference type="AlphaFoldDB" id="A0A0F9ASI0"/>
<reference evidence="1" key="1">
    <citation type="journal article" date="2015" name="Nature">
        <title>Complex archaea that bridge the gap between prokaryotes and eukaryotes.</title>
        <authorList>
            <person name="Spang A."/>
            <person name="Saw J.H."/>
            <person name="Jorgensen S.L."/>
            <person name="Zaremba-Niedzwiedzka K."/>
            <person name="Martijn J."/>
            <person name="Lind A.E."/>
            <person name="van Eijk R."/>
            <person name="Schleper C."/>
            <person name="Guy L."/>
            <person name="Ettema T.J."/>
        </authorList>
    </citation>
    <scope>NUCLEOTIDE SEQUENCE</scope>
</reference>
<name>A0A0F9ASI0_9ZZZZ</name>
<gene>
    <name evidence="1" type="ORF">LCGC14_2814060</name>
</gene>